<reference evidence="1 2" key="1">
    <citation type="submission" date="2024-08" db="EMBL/GenBank/DDBJ databases">
        <authorList>
            <person name="Cucini C."/>
            <person name="Frati F."/>
        </authorList>
    </citation>
    <scope>NUCLEOTIDE SEQUENCE [LARGE SCALE GENOMIC DNA]</scope>
</reference>
<accession>A0ABP1PR52</accession>
<dbReference type="Proteomes" id="UP001642540">
    <property type="component" value="Unassembled WGS sequence"/>
</dbReference>
<proteinExistence type="predicted"/>
<sequence length="106" mass="12026">MEFKVRKESQSALDKVFSTYEKQGTVRSYQVGSMLKTLRPDVPIDEQELENVLSLNDPDKTGKFDLTAFNKVAIHFLVKASRQDQDGFAHKHLIIGKDFPDAESPI</sequence>
<gene>
    <name evidence="1" type="ORF">ODALV1_LOCUS2813</name>
</gene>
<protein>
    <recommendedName>
        <fullName evidence="3">Troponin C</fullName>
    </recommendedName>
</protein>
<keyword evidence="2" id="KW-1185">Reference proteome</keyword>
<evidence type="ECO:0000313" key="2">
    <source>
        <dbReference type="Proteomes" id="UP001642540"/>
    </source>
</evidence>
<dbReference type="InterPro" id="IPR011992">
    <property type="entry name" value="EF-hand-dom_pair"/>
</dbReference>
<dbReference type="Gene3D" id="1.10.238.10">
    <property type="entry name" value="EF-hand"/>
    <property type="match status" value="1"/>
</dbReference>
<organism evidence="1 2">
    <name type="scientific">Orchesella dallaii</name>
    <dbReference type="NCBI Taxonomy" id="48710"/>
    <lineage>
        <taxon>Eukaryota</taxon>
        <taxon>Metazoa</taxon>
        <taxon>Ecdysozoa</taxon>
        <taxon>Arthropoda</taxon>
        <taxon>Hexapoda</taxon>
        <taxon>Collembola</taxon>
        <taxon>Entomobryomorpha</taxon>
        <taxon>Entomobryoidea</taxon>
        <taxon>Orchesellidae</taxon>
        <taxon>Orchesellinae</taxon>
        <taxon>Orchesella</taxon>
    </lineage>
</organism>
<dbReference type="EMBL" id="CAXLJM020000007">
    <property type="protein sequence ID" value="CAL8074157.1"/>
    <property type="molecule type" value="Genomic_DNA"/>
</dbReference>
<name>A0ABP1PR52_9HEXA</name>
<evidence type="ECO:0000313" key="1">
    <source>
        <dbReference type="EMBL" id="CAL8074157.1"/>
    </source>
</evidence>
<comment type="caution">
    <text evidence="1">The sequence shown here is derived from an EMBL/GenBank/DDBJ whole genome shotgun (WGS) entry which is preliminary data.</text>
</comment>
<dbReference type="SUPFAM" id="SSF47473">
    <property type="entry name" value="EF-hand"/>
    <property type="match status" value="1"/>
</dbReference>
<evidence type="ECO:0008006" key="3">
    <source>
        <dbReference type="Google" id="ProtNLM"/>
    </source>
</evidence>